<comment type="caution">
    <text evidence="2">The sequence shown here is derived from an EMBL/GenBank/DDBJ whole genome shotgun (WGS) entry which is preliminary data.</text>
</comment>
<gene>
    <name evidence="2" type="ORF">HNQ51_001448</name>
</gene>
<feature type="transmembrane region" description="Helical" evidence="1">
    <location>
        <begin position="170"/>
        <end position="189"/>
    </location>
</feature>
<dbReference type="EMBL" id="JACHHO010000001">
    <property type="protein sequence ID" value="MBB5204155.1"/>
    <property type="molecule type" value="Genomic_DNA"/>
</dbReference>
<evidence type="ECO:0008006" key="4">
    <source>
        <dbReference type="Google" id="ProtNLM"/>
    </source>
</evidence>
<feature type="transmembrane region" description="Helical" evidence="1">
    <location>
        <begin position="201"/>
        <end position="227"/>
    </location>
</feature>
<evidence type="ECO:0000256" key="1">
    <source>
        <dbReference type="SAM" id="Phobius"/>
    </source>
</evidence>
<organism evidence="2 3">
    <name type="scientific">Inhella inkyongensis</name>
    <dbReference type="NCBI Taxonomy" id="392593"/>
    <lineage>
        <taxon>Bacteria</taxon>
        <taxon>Pseudomonadati</taxon>
        <taxon>Pseudomonadota</taxon>
        <taxon>Betaproteobacteria</taxon>
        <taxon>Burkholderiales</taxon>
        <taxon>Sphaerotilaceae</taxon>
        <taxon>Inhella</taxon>
    </lineage>
</organism>
<feature type="transmembrane region" description="Helical" evidence="1">
    <location>
        <begin position="102"/>
        <end position="122"/>
    </location>
</feature>
<keyword evidence="1" id="KW-0812">Transmembrane</keyword>
<evidence type="ECO:0000313" key="3">
    <source>
        <dbReference type="Proteomes" id="UP000554837"/>
    </source>
</evidence>
<keyword evidence="1" id="KW-1133">Transmembrane helix</keyword>
<keyword evidence="1" id="KW-0472">Membrane</keyword>
<evidence type="ECO:0000313" key="2">
    <source>
        <dbReference type="EMBL" id="MBB5204155.1"/>
    </source>
</evidence>
<feature type="transmembrane region" description="Helical" evidence="1">
    <location>
        <begin position="301"/>
        <end position="320"/>
    </location>
</feature>
<feature type="transmembrane region" description="Helical" evidence="1">
    <location>
        <begin position="355"/>
        <end position="377"/>
    </location>
</feature>
<dbReference type="OrthoDB" id="8556356at2"/>
<dbReference type="Proteomes" id="UP000554837">
    <property type="component" value="Unassembled WGS sequence"/>
</dbReference>
<dbReference type="AlphaFoldDB" id="A0A840S1J4"/>
<accession>A0A840S1J4</accession>
<dbReference type="RefSeq" id="WP_138856854.1">
    <property type="nucleotide sequence ID" value="NZ_CP040709.1"/>
</dbReference>
<sequence length="554" mass="60208">MNSSTPAIVSQAGARPLSRWALLLICIAYLLPGQLQREPWRHEELSAFGFMSALARGDSAWWLPSLGGLPAPDGALLPYWLGAAAIKLLPWVDAGLAARLPFIALLAGVLALCWYATFHLARTEAAQPVAFAFGGEAHAVDYARALADGALLALMASLGLILIGHESSSALVQLFGVSLWLYALAVTPFRERRAQSLVALALTVLALSGAPFVALLLGSAGLLICHYSRFAEARRLRPSLALGMLLSLGISAWTQGLSWRIGLPEGGSLVRLLAWFVWPSAALAAWTLWRWRGHWRSRHLSVPLGLSAVGLVACVCMGGYDRALLLALPGLAVLASFALPTLQRGVSAMLDWFSLFFFSALSFAIWAYFLALHTPWLPRMLEKVRQQAPAFQPGLDLWALALASLGSLAWLSLVRWRTSRQRAALWRSLVLPAGGVVLAWLLAMTLWRPAIDHAMGHRSLLGQLRSVLPATANCIAAPRQNLSLLATLEAQGGWKVDGRTSLSQSNCDWAVLRLPREAQPDLPSAWRPAHLLTRAAERGSRYWVLRRSVEQSAP</sequence>
<name>A0A840S1J4_9BURK</name>
<feature type="transmembrane region" description="Helical" evidence="1">
    <location>
        <begin position="397"/>
        <end position="416"/>
    </location>
</feature>
<feature type="transmembrane region" description="Helical" evidence="1">
    <location>
        <begin position="142"/>
        <end position="163"/>
    </location>
</feature>
<protein>
    <recommendedName>
        <fullName evidence="4">4-amino-4-deoxy-L-arabinose transferase-like glycosyltransferase</fullName>
    </recommendedName>
</protein>
<feature type="transmembrane region" description="Helical" evidence="1">
    <location>
        <begin position="428"/>
        <end position="447"/>
    </location>
</feature>
<feature type="transmembrane region" description="Helical" evidence="1">
    <location>
        <begin position="239"/>
        <end position="257"/>
    </location>
</feature>
<reference evidence="2 3" key="1">
    <citation type="submission" date="2020-08" db="EMBL/GenBank/DDBJ databases">
        <title>Genomic Encyclopedia of Type Strains, Phase IV (KMG-IV): sequencing the most valuable type-strain genomes for metagenomic binning, comparative biology and taxonomic classification.</title>
        <authorList>
            <person name="Goeker M."/>
        </authorList>
    </citation>
    <scope>NUCLEOTIDE SEQUENCE [LARGE SCALE GENOMIC DNA]</scope>
    <source>
        <strain evidence="2 3">DSM 23958</strain>
    </source>
</reference>
<feature type="transmembrane region" description="Helical" evidence="1">
    <location>
        <begin position="269"/>
        <end position="289"/>
    </location>
</feature>
<feature type="transmembrane region" description="Helical" evidence="1">
    <location>
        <begin position="326"/>
        <end position="343"/>
    </location>
</feature>
<proteinExistence type="predicted"/>
<keyword evidence="3" id="KW-1185">Reference proteome</keyword>